<dbReference type="SUPFAM" id="SSF82714">
    <property type="entry name" value="Multidrug efflux transporter AcrB TolC docking domain, DN and DC subdomains"/>
    <property type="match status" value="1"/>
</dbReference>
<dbReference type="PRINTS" id="PR00702">
    <property type="entry name" value="ACRIFLAVINRP"/>
</dbReference>
<feature type="transmembrane region" description="Helical" evidence="1">
    <location>
        <begin position="393"/>
        <end position="417"/>
    </location>
</feature>
<dbReference type="PANTHER" id="PTHR32063">
    <property type="match status" value="1"/>
</dbReference>
<dbReference type="Pfam" id="PF00873">
    <property type="entry name" value="ACR_tran"/>
    <property type="match status" value="1"/>
</dbReference>
<feature type="transmembrane region" description="Helical" evidence="1">
    <location>
        <begin position="896"/>
        <end position="917"/>
    </location>
</feature>
<evidence type="ECO:0000256" key="1">
    <source>
        <dbReference type="SAM" id="Phobius"/>
    </source>
</evidence>
<feature type="transmembrane region" description="Helical" evidence="1">
    <location>
        <begin position="999"/>
        <end position="1022"/>
    </location>
</feature>
<dbReference type="PANTHER" id="PTHR32063:SF24">
    <property type="entry name" value="CATION EFFLUX SYSTEM (ACRB_ACRD_ACRF FAMILY)"/>
    <property type="match status" value="1"/>
</dbReference>
<evidence type="ECO:0008006" key="4">
    <source>
        <dbReference type="Google" id="ProtNLM"/>
    </source>
</evidence>
<dbReference type="Gene3D" id="3.30.2090.10">
    <property type="entry name" value="Multidrug efflux transporter AcrB TolC docking domain, DN and DC subdomains"/>
    <property type="match status" value="2"/>
</dbReference>
<dbReference type="SUPFAM" id="SSF82866">
    <property type="entry name" value="Multidrug efflux transporter AcrB transmembrane domain"/>
    <property type="match status" value="2"/>
</dbReference>
<evidence type="ECO:0000313" key="3">
    <source>
        <dbReference type="Proteomes" id="UP000230706"/>
    </source>
</evidence>
<dbReference type="Gene3D" id="3.30.70.1440">
    <property type="entry name" value="Multidrug efflux transporter AcrB pore domain"/>
    <property type="match status" value="1"/>
</dbReference>
<dbReference type="Proteomes" id="UP000230706">
    <property type="component" value="Unassembled WGS sequence"/>
</dbReference>
<feature type="transmembrane region" description="Helical" evidence="1">
    <location>
        <begin position="367"/>
        <end position="387"/>
    </location>
</feature>
<keyword evidence="1" id="KW-0472">Membrane</keyword>
<feature type="transmembrane region" description="Helical" evidence="1">
    <location>
        <begin position="342"/>
        <end position="360"/>
    </location>
</feature>
<gene>
    <name evidence="2" type="ORF">COU13_00635</name>
</gene>
<feature type="transmembrane region" description="Helical" evidence="1">
    <location>
        <begin position="466"/>
        <end position="497"/>
    </location>
</feature>
<dbReference type="EMBL" id="PFBF01000011">
    <property type="protein sequence ID" value="PIR86489.1"/>
    <property type="molecule type" value="Genomic_DNA"/>
</dbReference>
<organism evidence="2 3">
    <name type="scientific">Candidatus Kaiserbacteria bacterium CG10_big_fil_rev_8_21_14_0_10_43_70</name>
    <dbReference type="NCBI Taxonomy" id="1974605"/>
    <lineage>
        <taxon>Bacteria</taxon>
        <taxon>Candidatus Kaiseribacteriota</taxon>
    </lineage>
</organism>
<dbReference type="GO" id="GO:0042910">
    <property type="term" value="F:xenobiotic transmembrane transporter activity"/>
    <property type="evidence" value="ECO:0007669"/>
    <property type="project" value="TreeGrafter"/>
</dbReference>
<feature type="transmembrane region" description="Helical" evidence="1">
    <location>
        <begin position="970"/>
        <end position="993"/>
    </location>
</feature>
<name>A0A2H0UJB5_9BACT</name>
<evidence type="ECO:0000313" key="2">
    <source>
        <dbReference type="EMBL" id="PIR86489.1"/>
    </source>
</evidence>
<keyword evidence="1" id="KW-1133">Transmembrane helix</keyword>
<feature type="transmembrane region" description="Helical" evidence="1">
    <location>
        <begin position="872"/>
        <end position="889"/>
    </location>
</feature>
<dbReference type="Gene3D" id="3.30.70.1320">
    <property type="entry name" value="Multidrug efflux transporter AcrB pore domain like"/>
    <property type="match status" value="1"/>
</dbReference>
<feature type="transmembrane region" description="Helical" evidence="1">
    <location>
        <begin position="438"/>
        <end position="460"/>
    </location>
</feature>
<keyword evidence="1" id="KW-0812">Transmembrane</keyword>
<dbReference type="InterPro" id="IPR027463">
    <property type="entry name" value="AcrB_DN_DC_subdom"/>
</dbReference>
<reference evidence="3" key="1">
    <citation type="submission" date="2017-09" db="EMBL/GenBank/DDBJ databases">
        <title>Depth-based differentiation of microbial function through sediment-hosted aquifers and enrichment of novel symbionts in the deep terrestrial subsurface.</title>
        <authorList>
            <person name="Probst A.J."/>
            <person name="Ladd B."/>
            <person name="Jarett J.K."/>
            <person name="Geller-Mcgrath D.E."/>
            <person name="Sieber C.M.K."/>
            <person name="Emerson J.B."/>
            <person name="Anantharaman K."/>
            <person name="Thomas B.C."/>
            <person name="Malmstrom R."/>
            <person name="Stieglmeier M."/>
            <person name="Klingl A."/>
            <person name="Woyke T."/>
            <person name="Ryan C.M."/>
            <person name="Banfield J.F."/>
        </authorList>
    </citation>
    <scope>NUCLEOTIDE SEQUENCE [LARGE SCALE GENOMIC DNA]</scope>
</reference>
<proteinExistence type="predicted"/>
<dbReference type="AlphaFoldDB" id="A0A2H0UJB5"/>
<dbReference type="Gene3D" id="1.20.1640.10">
    <property type="entry name" value="Multidrug efflux transporter AcrB transmembrane domain"/>
    <property type="match status" value="2"/>
</dbReference>
<comment type="caution">
    <text evidence="2">The sequence shown here is derived from an EMBL/GenBank/DDBJ whole genome shotgun (WGS) entry which is preliminary data.</text>
</comment>
<dbReference type="GO" id="GO:0005886">
    <property type="term" value="C:plasma membrane"/>
    <property type="evidence" value="ECO:0007669"/>
    <property type="project" value="TreeGrafter"/>
</dbReference>
<accession>A0A2H0UJB5</accession>
<feature type="transmembrane region" description="Helical" evidence="1">
    <location>
        <begin position="537"/>
        <end position="561"/>
    </location>
</feature>
<feature type="transmembrane region" description="Helical" evidence="1">
    <location>
        <begin position="929"/>
        <end position="949"/>
    </location>
</feature>
<dbReference type="InterPro" id="IPR001036">
    <property type="entry name" value="Acrflvin-R"/>
</dbReference>
<dbReference type="Gene3D" id="3.30.70.1430">
    <property type="entry name" value="Multidrug efflux transporter AcrB pore domain"/>
    <property type="match status" value="2"/>
</dbReference>
<protein>
    <recommendedName>
        <fullName evidence="4">AcrB/AcrD/AcrF family protein</fullName>
    </recommendedName>
</protein>
<dbReference type="SUPFAM" id="SSF82693">
    <property type="entry name" value="Multidrug efflux transporter AcrB pore domain, PN1, PN2, PC1 and PC2 subdomains"/>
    <property type="match status" value="3"/>
</dbReference>
<sequence>MNMYRIWSFFVQKRAFSFLVLTALTIFGVLSLVQIPKESAPEVKVPVGIVTTILPGASAQDVEELITNEIEKAVYGALESLNKLTSTSREGVSVIVAEFDADADLDKSIRELRDEVSKAEPKLPADAEDPVVSEVNFVDQPVVTFAISGHLTDQEFTRLSKEVEDEIGALPGVSRVEVAGARAREAQVIVHREALTRFKINLSDIVSEIQANNISQPIGGIDIDGASYNIAFEGSIKDPADIENVAILSIAGEPIYVRDIAEVVDGLEETQTISRVSVLGEPSEAAISFNVFKDNGGDITDVTTRVSERIAELQEEGRILNGFTVLSVLDSGELLQEDLTRLSFTGLQTIALVMLLLFVAIGWRESLIAGIAIPLSFLIAFIGLYYSGNTINFVSLFALILAVGILVDSAIVIVEGIHTNMKKRMDKTGAALDALKEFYLPLTSGTLTTVAVFFPLFLISGVTGEFIATIPFTIIFVLFASLFVALGLLPLFASLFLRRRTTSKMEEKQEEYTGILQDYYRKIMGTIIGNRKKERQVILGIVTAFIITLSFPFLGIVKVAFFPQGDVDYLQVDVEMGQGTNLEVTDFEMRRVEEFLYEVEDIESFLVTTGQAGIFTDGTLAHHLGSIFINLKEDRKKTSLEIVENLERKFSAITTAEVRASQPDDGPPTGAPILLQFFGDDLNLLEDVAVSAFGVLEGIEGTRDVQSSADEVQAEFVFHVNTPKATSLGITSASIANTLRIAVEGALATSIRKLDEDIDIRIKLALNPAYDTADDTNRVTIDAIRQIPINTERGSVLLGSILEADIRKSNTAIRHEDRERVVTVSSEVESTANTLEVTRAFERAFDESMLPDGISMRIGGENEDVQQSFEDMFVALGLGIVLMLAVLVLQFDSYRYALYILSVVPFSLIGIFLGLAISGRPISFPSMMGFVALSGIVVNNSIILIDVINKLRKSAPERRIADVVIEGSALRLRPIVLTTVTTIFGMIPLIFVSELWAPLAFAVMFGLISSVVVTLVLVPVIYARWPGKFKDSWQHSRDKAV</sequence>